<comment type="caution">
    <text evidence="2">The sequence shown here is derived from an EMBL/GenBank/DDBJ whole genome shotgun (WGS) entry which is preliminary data.</text>
</comment>
<organism evidence="2 3">
    <name type="scientific">Streptosporangium oxazolinicum</name>
    <dbReference type="NCBI Taxonomy" id="909287"/>
    <lineage>
        <taxon>Bacteria</taxon>
        <taxon>Bacillati</taxon>
        <taxon>Actinomycetota</taxon>
        <taxon>Actinomycetes</taxon>
        <taxon>Streptosporangiales</taxon>
        <taxon>Streptosporangiaceae</taxon>
        <taxon>Streptosporangium</taxon>
    </lineage>
</organism>
<keyword evidence="3" id="KW-1185">Reference proteome</keyword>
<sequence>MDLGRMTGILGDVSTLPSRWDGVEQRVPESLADLRGPATGKVALPVHLGWSGLTEFDLVNPLLRMSLYRTVITGGGRSDAESYLNAELLVADWPTLRRGIGPSYRRAWETKIAALGWGPDTGMGAGMGWSTEAGAGVGCDTEAAPRRGTDAVTPGWER</sequence>
<proteinExistence type="predicted"/>
<evidence type="ECO:0000256" key="1">
    <source>
        <dbReference type="SAM" id="MobiDB-lite"/>
    </source>
</evidence>
<gene>
    <name evidence="2" type="ORF">GCM10022252_38220</name>
</gene>
<feature type="region of interest" description="Disordered" evidence="1">
    <location>
        <begin position="138"/>
        <end position="158"/>
    </location>
</feature>
<dbReference type="EMBL" id="BAABAQ010000006">
    <property type="protein sequence ID" value="GAA4194143.1"/>
    <property type="molecule type" value="Genomic_DNA"/>
</dbReference>
<dbReference type="Proteomes" id="UP001501251">
    <property type="component" value="Unassembled WGS sequence"/>
</dbReference>
<protein>
    <recommendedName>
        <fullName evidence="4">Transcriptional regulator</fullName>
    </recommendedName>
</protein>
<accession>A0ABP8B0F9</accession>
<evidence type="ECO:0008006" key="4">
    <source>
        <dbReference type="Google" id="ProtNLM"/>
    </source>
</evidence>
<evidence type="ECO:0000313" key="3">
    <source>
        <dbReference type="Proteomes" id="UP001501251"/>
    </source>
</evidence>
<name>A0ABP8B0F9_9ACTN</name>
<reference evidence="3" key="1">
    <citation type="journal article" date="2019" name="Int. J. Syst. Evol. Microbiol.">
        <title>The Global Catalogue of Microorganisms (GCM) 10K type strain sequencing project: providing services to taxonomists for standard genome sequencing and annotation.</title>
        <authorList>
            <consortium name="The Broad Institute Genomics Platform"/>
            <consortium name="The Broad Institute Genome Sequencing Center for Infectious Disease"/>
            <person name="Wu L."/>
            <person name="Ma J."/>
        </authorList>
    </citation>
    <scope>NUCLEOTIDE SEQUENCE [LARGE SCALE GENOMIC DNA]</scope>
    <source>
        <strain evidence="3">JCM 17388</strain>
    </source>
</reference>
<evidence type="ECO:0000313" key="2">
    <source>
        <dbReference type="EMBL" id="GAA4194143.1"/>
    </source>
</evidence>